<dbReference type="NCBIfam" id="NF033542">
    <property type="entry name" value="transpos_IS110"/>
    <property type="match status" value="1"/>
</dbReference>
<feature type="domain" description="Transposase IS116/IS110/IS902 C-terminal" evidence="2">
    <location>
        <begin position="274"/>
        <end position="360"/>
    </location>
</feature>
<reference evidence="3 4" key="1">
    <citation type="submission" date="2024-12" db="EMBL/GenBank/DDBJ databases">
        <title>Forecasting of Potato common scab and diversities of Pathogenic streptomyces spp. in china.</title>
        <authorList>
            <person name="Handique U."/>
            <person name="Wu J."/>
        </authorList>
    </citation>
    <scope>NUCLEOTIDE SEQUENCE [LARGE SCALE GENOMIC DNA]</scope>
    <source>
        <strain evidence="3 4">ZRIMU1530</strain>
    </source>
</reference>
<dbReference type="Pfam" id="PF02371">
    <property type="entry name" value="Transposase_20"/>
    <property type="match status" value="1"/>
</dbReference>
<gene>
    <name evidence="3" type="ORF">ACKI18_44225</name>
</gene>
<dbReference type="PANTHER" id="PTHR33055">
    <property type="entry name" value="TRANSPOSASE FOR INSERTION SEQUENCE ELEMENT IS1111A"/>
    <property type="match status" value="1"/>
</dbReference>
<comment type="caution">
    <text evidence="3">The sequence shown here is derived from an EMBL/GenBank/DDBJ whole genome shotgun (WGS) entry which is preliminary data.</text>
</comment>
<dbReference type="InterPro" id="IPR002525">
    <property type="entry name" value="Transp_IS110-like_N"/>
</dbReference>
<organism evidence="3 4">
    <name type="scientific">Streptomyces niveiscabiei</name>
    <dbReference type="NCBI Taxonomy" id="164115"/>
    <lineage>
        <taxon>Bacteria</taxon>
        <taxon>Bacillati</taxon>
        <taxon>Actinomycetota</taxon>
        <taxon>Actinomycetes</taxon>
        <taxon>Kitasatosporales</taxon>
        <taxon>Streptomycetaceae</taxon>
        <taxon>Streptomyces</taxon>
    </lineage>
</organism>
<proteinExistence type="predicted"/>
<dbReference type="InterPro" id="IPR003346">
    <property type="entry name" value="Transposase_20"/>
</dbReference>
<accession>A0ABW9I9L2</accession>
<dbReference type="InterPro" id="IPR047650">
    <property type="entry name" value="Transpos_IS110"/>
</dbReference>
<dbReference type="RefSeq" id="WP_409123991.1">
    <property type="nucleotide sequence ID" value="NZ_JBJVNI010000039.1"/>
</dbReference>
<dbReference type="Proteomes" id="UP001631957">
    <property type="component" value="Unassembled WGS sequence"/>
</dbReference>
<dbReference type="EMBL" id="JBJVNI010000039">
    <property type="protein sequence ID" value="MFM9615677.1"/>
    <property type="molecule type" value="Genomic_DNA"/>
</dbReference>
<protein>
    <submittedName>
        <fullName evidence="3">IS110 family transposase</fullName>
    </submittedName>
</protein>
<dbReference type="Pfam" id="PF01548">
    <property type="entry name" value="DEDD_Tnp_IS110"/>
    <property type="match status" value="1"/>
</dbReference>
<sequence length="409" mass="44088">MVDTTAIGLFLGLDLGKEFRHAHGLTEPGKTVHDKRLPNTEAKLRELFDRLSGKFGTVLVIVDQVANIGAPPIAVARAAGCRVAYLPGLSMRRAADLHPGEAKTDTRDAYVIAETARSMPHTLRAIDREDETVAALTMLTGYDNDLAGEVNRTTNRLRGLLSQIHPTLERVLGKRLAYPYIQALLTAHGSPAQIRALGVEGCEALLREHGSRKARHLAAEIFTALDAQTVIVPGTETCAVVIPGLAAQLAAAHTQRRRLEKEIAALLEALPLFHLLTSLPGMGVRTGAAVIVAIGDGRTFATAGHLASYAGLAPATRSSGTSIRGEHAPHRGNRLLKRALFQAAFAAIGCKSDPSSRTYYDRQRERGKTHTQAILRLARQRVNVIHAMIRDGALYEPRVPDAEDVELAA</sequence>
<feature type="domain" description="Transposase IS110-like N-terminal" evidence="1">
    <location>
        <begin position="11"/>
        <end position="166"/>
    </location>
</feature>
<evidence type="ECO:0000259" key="2">
    <source>
        <dbReference type="Pfam" id="PF02371"/>
    </source>
</evidence>
<evidence type="ECO:0000259" key="1">
    <source>
        <dbReference type="Pfam" id="PF01548"/>
    </source>
</evidence>
<keyword evidence="4" id="KW-1185">Reference proteome</keyword>
<dbReference type="PANTHER" id="PTHR33055:SF3">
    <property type="entry name" value="PUTATIVE TRANSPOSASE FOR IS117-RELATED"/>
    <property type="match status" value="1"/>
</dbReference>
<evidence type="ECO:0000313" key="3">
    <source>
        <dbReference type="EMBL" id="MFM9615677.1"/>
    </source>
</evidence>
<evidence type="ECO:0000313" key="4">
    <source>
        <dbReference type="Proteomes" id="UP001631957"/>
    </source>
</evidence>
<name>A0ABW9I9L2_9ACTN</name>